<dbReference type="Proteomes" id="UP001490365">
    <property type="component" value="Unassembled WGS sequence"/>
</dbReference>
<dbReference type="InterPro" id="IPR027417">
    <property type="entry name" value="P-loop_NTPase"/>
</dbReference>
<dbReference type="PROSITE" id="PS50043">
    <property type="entry name" value="HTH_LUXR_2"/>
    <property type="match status" value="1"/>
</dbReference>
<evidence type="ECO:0000313" key="6">
    <source>
        <dbReference type="Proteomes" id="UP001490365"/>
    </source>
</evidence>
<dbReference type="Pfam" id="PF00196">
    <property type="entry name" value="GerE"/>
    <property type="match status" value="1"/>
</dbReference>
<dbReference type="EMBL" id="JBEOZM010000001">
    <property type="protein sequence ID" value="MER6265943.1"/>
    <property type="molecule type" value="Genomic_DNA"/>
</dbReference>
<accession>A0ABV1T7E5</accession>
<feature type="domain" description="HTH luxR-type" evidence="4">
    <location>
        <begin position="921"/>
        <end position="986"/>
    </location>
</feature>
<dbReference type="RefSeq" id="WP_351954662.1">
    <property type="nucleotide sequence ID" value="NZ_JBEOZM010000001.1"/>
</dbReference>
<evidence type="ECO:0000259" key="4">
    <source>
        <dbReference type="PROSITE" id="PS50043"/>
    </source>
</evidence>
<sequence>MTGPRAAGHPSHGEELLPGPRGEEPLLGPRGEELLPGPRGEELLSGPRGEELLSGPRGEELLSGPRGGEPLPGPRGEEPLVGREAELERVDGFLAGLARPGGGGSLMLLGDPGVGKSALLAAAVCRAEAAGLRVLEAAGVQYRAQASYGALQQLLTSVPGIRSRTARTPALAGALGFVRGAAPGSDAVADAVVALAAELSRDRPTLLVLDDAQWLDRASAVVLGLVARRLAGTGTGLVCAARPGEESFFDHSGLAAHELGPLGEAAAGELLGRRFPALAGRVRRRLIAAAEGNPLALLELPAALSEPQRTASQALPAHLPLTERLQWTFAARIGTLPPGTRHLLLVAALEGSGNLLVVRRAVAGRSALEQLAPAERARLVRVDDTTGRLAFRHPLIRSAVVELSTSDQRRNVHRALADAWHGVPEQRAWHLAQAAVEPDEQIAALLEDAAETSAHRGDGPNAVAALVRAAELSPAGSGHARRLAKAAYVGANLTGSVRDVPRLLDDARQAAPDAESPAVAVAAALHLLNSYGDLDTAHRLLFGAIAPQPEPYDLSDGTLLEALSTWFMVCVHAGRGELWADFDAALAKCVSVPDTLRLMRTTFGDPARARPADWARLDAAVRALPGTPDPVRIVRIATAGAYADRLGAIEEPLLLTARGGAGGENIFPAIQASFLWGSHAWFTGQWRQLRQVARQGLRWCEELDYPLRSWTGKFVLACTAALCGDFATAHGYADQMDQWAGSRRGHAVRCYAAHARTLIALSQGDFEAAYRHVCTISPPGTFAPFAGHALWAILDLAEAAVRTGRSAEALAHVRAARDAGLDSVSPRLNMVLLASAALASGSGAAAADGFDRALAVEGAGRWPFDHARIRLHYGERLRRGRAPVPAREQLAAAAETFRRLGARPWAERADAELRACGTPVRARNLPTLTPQQREIAGLAAAGLTNKQIAERLFLSPRTVSTHLYQAFPKLGVTSRAALRDALEGLDSP</sequence>
<dbReference type="SUPFAM" id="SSF52540">
    <property type="entry name" value="P-loop containing nucleoside triphosphate hydrolases"/>
    <property type="match status" value="1"/>
</dbReference>
<evidence type="ECO:0000256" key="3">
    <source>
        <dbReference type="SAM" id="MobiDB-lite"/>
    </source>
</evidence>
<proteinExistence type="predicted"/>
<dbReference type="PANTHER" id="PTHR16305:SF35">
    <property type="entry name" value="TRANSCRIPTIONAL ACTIVATOR DOMAIN"/>
    <property type="match status" value="1"/>
</dbReference>
<keyword evidence="1" id="KW-0547">Nucleotide-binding</keyword>
<dbReference type="PANTHER" id="PTHR16305">
    <property type="entry name" value="TESTICULAR SOLUBLE ADENYLYL CYCLASE"/>
    <property type="match status" value="1"/>
</dbReference>
<name>A0ABV1T7E5_9ACTN</name>
<feature type="compositionally biased region" description="Low complexity" evidence="3">
    <location>
        <begin position="16"/>
        <end position="47"/>
    </location>
</feature>
<keyword evidence="6" id="KW-1185">Reference proteome</keyword>
<protein>
    <submittedName>
        <fullName evidence="5">AAA family ATPase</fullName>
    </submittedName>
</protein>
<dbReference type="InterPro" id="IPR003593">
    <property type="entry name" value="AAA+_ATPase"/>
</dbReference>
<dbReference type="InterPro" id="IPR036388">
    <property type="entry name" value="WH-like_DNA-bd_sf"/>
</dbReference>
<dbReference type="SMART" id="SM00421">
    <property type="entry name" value="HTH_LUXR"/>
    <property type="match status" value="1"/>
</dbReference>
<keyword evidence="2" id="KW-0067">ATP-binding</keyword>
<gene>
    <name evidence="5" type="ORF">ABT211_01370</name>
</gene>
<dbReference type="Gene3D" id="3.40.50.300">
    <property type="entry name" value="P-loop containing nucleotide triphosphate hydrolases"/>
    <property type="match status" value="1"/>
</dbReference>
<dbReference type="SMART" id="SM00382">
    <property type="entry name" value="AAA"/>
    <property type="match status" value="1"/>
</dbReference>
<comment type="caution">
    <text evidence="5">The sequence shown here is derived from an EMBL/GenBank/DDBJ whole genome shotgun (WGS) entry which is preliminary data.</text>
</comment>
<dbReference type="InterPro" id="IPR041664">
    <property type="entry name" value="AAA_16"/>
</dbReference>
<dbReference type="PRINTS" id="PR00038">
    <property type="entry name" value="HTHLUXR"/>
</dbReference>
<dbReference type="CDD" id="cd06170">
    <property type="entry name" value="LuxR_C_like"/>
    <property type="match status" value="1"/>
</dbReference>
<dbReference type="Pfam" id="PF13191">
    <property type="entry name" value="AAA_16"/>
    <property type="match status" value="1"/>
</dbReference>
<dbReference type="InterPro" id="IPR016032">
    <property type="entry name" value="Sig_transdc_resp-reg_C-effctor"/>
</dbReference>
<reference evidence="5 6" key="1">
    <citation type="submission" date="2024-06" db="EMBL/GenBank/DDBJ databases">
        <title>The Natural Products Discovery Center: Release of the First 8490 Sequenced Strains for Exploring Actinobacteria Biosynthetic Diversity.</title>
        <authorList>
            <person name="Kalkreuter E."/>
            <person name="Kautsar S.A."/>
            <person name="Yang D."/>
            <person name="Bader C.D."/>
            <person name="Teijaro C.N."/>
            <person name="Fluegel L."/>
            <person name="Davis C.M."/>
            <person name="Simpson J.R."/>
            <person name="Lauterbach L."/>
            <person name="Steele A.D."/>
            <person name="Gui C."/>
            <person name="Meng S."/>
            <person name="Li G."/>
            <person name="Viehrig K."/>
            <person name="Ye F."/>
            <person name="Su P."/>
            <person name="Kiefer A.F."/>
            <person name="Nichols A."/>
            <person name="Cepeda A.J."/>
            <person name="Yan W."/>
            <person name="Fan B."/>
            <person name="Jiang Y."/>
            <person name="Adhikari A."/>
            <person name="Zheng C.-J."/>
            <person name="Schuster L."/>
            <person name="Cowan T.M."/>
            <person name="Smanski M.J."/>
            <person name="Chevrette M.G."/>
            <person name="De Carvalho L.P.S."/>
            <person name="Shen B."/>
        </authorList>
    </citation>
    <scope>NUCLEOTIDE SEQUENCE [LARGE SCALE GENOMIC DNA]</scope>
    <source>
        <strain evidence="5 6">NPDC001694</strain>
    </source>
</reference>
<dbReference type="InterPro" id="IPR000792">
    <property type="entry name" value="Tscrpt_reg_LuxR_C"/>
</dbReference>
<feature type="region of interest" description="Disordered" evidence="3">
    <location>
        <begin position="1"/>
        <end position="79"/>
    </location>
</feature>
<dbReference type="SUPFAM" id="SSF46894">
    <property type="entry name" value="C-terminal effector domain of the bipartite response regulators"/>
    <property type="match status" value="1"/>
</dbReference>
<evidence type="ECO:0000256" key="2">
    <source>
        <dbReference type="ARBA" id="ARBA00022840"/>
    </source>
</evidence>
<organism evidence="5 6">
    <name type="scientific">Streptomyces sp. 900105755</name>
    <dbReference type="NCBI Taxonomy" id="3154389"/>
    <lineage>
        <taxon>Bacteria</taxon>
        <taxon>Bacillati</taxon>
        <taxon>Actinomycetota</taxon>
        <taxon>Actinomycetes</taxon>
        <taxon>Kitasatosporales</taxon>
        <taxon>Streptomycetaceae</taxon>
        <taxon>Streptomyces</taxon>
    </lineage>
</organism>
<dbReference type="Gene3D" id="1.10.10.10">
    <property type="entry name" value="Winged helix-like DNA-binding domain superfamily/Winged helix DNA-binding domain"/>
    <property type="match status" value="1"/>
</dbReference>
<evidence type="ECO:0000313" key="5">
    <source>
        <dbReference type="EMBL" id="MER6265943.1"/>
    </source>
</evidence>
<evidence type="ECO:0000256" key="1">
    <source>
        <dbReference type="ARBA" id="ARBA00022741"/>
    </source>
</evidence>